<comment type="cofactor">
    <cofactor evidence="14">
        <name>Mn(2+)</name>
        <dbReference type="ChEBI" id="CHEBI:29035"/>
    </cofactor>
    <cofactor evidence="14">
        <name>Fe(2+)</name>
        <dbReference type="ChEBI" id="CHEBI:29033"/>
    </cofactor>
    <text evidence="14">Binds 1 Mn(2+) or Fe(2+) ion per subunit.</text>
</comment>
<dbReference type="NCBIfam" id="NF006999">
    <property type="entry name" value="PRK09462.1"/>
    <property type="match status" value="1"/>
</dbReference>
<evidence type="ECO:0000256" key="8">
    <source>
        <dbReference type="ARBA" id="ARBA00022833"/>
    </source>
</evidence>
<organism evidence="16 17">
    <name type="scientific">Nitrosococcus watsoni (strain C-113)</name>
    <dbReference type="NCBI Taxonomy" id="105559"/>
    <lineage>
        <taxon>Bacteria</taxon>
        <taxon>Pseudomonadati</taxon>
        <taxon>Pseudomonadota</taxon>
        <taxon>Gammaproteobacteria</taxon>
        <taxon>Chromatiales</taxon>
        <taxon>Chromatiaceae</taxon>
        <taxon>Nitrosococcus</taxon>
    </lineage>
</organism>
<sequence>MMRTHILESQDLRKAGLKVTLPRLKVLEILESSSQRHMSAEDVYKALLDQGEEIGLATVYRVLTQFEAAGLVSRHYFEGGQSGGVHSVFEMDSGEHHDHLLCVRCGKIEEFVNEIIEKQQEELARKAGFNMTDHCLYIYGICADCQQAEFGKDQKAKKT</sequence>
<dbReference type="GO" id="GO:0000976">
    <property type="term" value="F:transcription cis-regulatory region binding"/>
    <property type="evidence" value="ECO:0007669"/>
    <property type="project" value="TreeGrafter"/>
</dbReference>
<dbReference type="Gene3D" id="3.30.1490.190">
    <property type="match status" value="1"/>
</dbReference>
<dbReference type="GO" id="GO:0003700">
    <property type="term" value="F:DNA-binding transcription factor activity"/>
    <property type="evidence" value="ECO:0007669"/>
    <property type="project" value="UniProtKB-UniRule"/>
</dbReference>
<evidence type="ECO:0000256" key="5">
    <source>
        <dbReference type="ARBA" id="ARBA00022490"/>
    </source>
</evidence>
<evidence type="ECO:0000256" key="11">
    <source>
        <dbReference type="ARBA" id="ARBA00023125"/>
    </source>
</evidence>
<dbReference type="InterPro" id="IPR036388">
    <property type="entry name" value="WH-like_DNA-bd_sf"/>
</dbReference>
<evidence type="ECO:0000256" key="9">
    <source>
        <dbReference type="ARBA" id="ARBA00023004"/>
    </source>
</evidence>
<dbReference type="InterPro" id="IPR002481">
    <property type="entry name" value="FUR"/>
</dbReference>
<evidence type="ECO:0000256" key="2">
    <source>
        <dbReference type="ARBA" id="ARBA00007957"/>
    </source>
</evidence>
<dbReference type="OrthoDB" id="8659436at2"/>
<dbReference type="InterPro" id="IPR043135">
    <property type="entry name" value="Fur_C"/>
</dbReference>
<keyword evidence="17" id="KW-1185">Reference proteome</keyword>
<evidence type="ECO:0000256" key="14">
    <source>
        <dbReference type="PIRSR" id="PIRSR602481-2"/>
    </source>
</evidence>
<evidence type="ECO:0000256" key="1">
    <source>
        <dbReference type="ARBA" id="ARBA00004496"/>
    </source>
</evidence>
<comment type="cofactor">
    <cofactor evidence="13">
        <name>Zn(2+)</name>
        <dbReference type="ChEBI" id="CHEBI:29105"/>
    </cofactor>
    <text evidence="13">Binds 1 zinc ion per subunit.</text>
</comment>
<reference evidence="16 17" key="1">
    <citation type="submission" date="2010-06" db="EMBL/GenBank/DDBJ databases">
        <title>Complete sequence of chromosome of Nitrosococcus watsoni C-113.</title>
        <authorList>
            <consortium name="US DOE Joint Genome Institute"/>
            <person name="Lucas S."/>
            <person name="Copeland A."/>
            <person name="Lapidus A."/>
            <person name="Cheng J.-F."/>
            <person name="Bruce D."/>
            <person name="Goodwin L."/>
            <person name="Pitluck S."/>
            <person name="Malfatti S.A."/>
            <person name="Chain P.S.G."/>
            <person name="Land M."/>
            <person name="Hauser L."/>
            <person name="Kyrpides N."/>
            <person name="Ivanova N."/>
            <person name="Cambell M.A."/>
            <person name="Heidelberg J.F."/>
            <person name="Klotz M.G."/>
            <person name="Woyke T."/>
        </authorList>
    </citation>
    <scope>NUCLEOTIDE SEQUENCE [LARGE SCALE GENOMIC DNA]</scope>
    <source>
        <strain evidence="16 17">C-113</strain>
    </source>
</reference>
<dbReference type="GO" id="GO:0005829">
    <property type="term" value="C:cytosol"/>
    <property type="evidence" value="ECO:0007669"/>
    <property type="project" value="TreeGrafter"/>
</dbReference>
<evidence type="ECO:0000313" key="17">
    <source>
        <dbReference type="Proteomes" id="UP000000393"/>
    </source>
</evidence>
<feature type="binding site" evidence="13">
    <location>
        <position position="105"/>
    </location>
    <ligand>
        <name>Zn(2+)</name>
        <dbReference type="ChEBI" id="CHEBI:29105"/>
    </ligand>
</feature>
<accession>D8K703</accession>
<dbReference type="KEGG" id="nwa:Nwat_1829"/>
<evidence type="ECO:0000256" key="10">
    <source>
        <dbReference type="ARBA" id="ARBA00023015"/>
    </source>
</evidence>
<evidence type="ECO:0000256" key="6">
    <source>
        <dbReference type="ARBA" id="ARBA00022491"/>
    </source>
</evidence>
<dbReference type="PANTHER" id="PTHR33202:SF2">
    <property type="entry name" value="FERRIC UPTAKE REGULATION PROTEIN"/>
    <property type="match status" value="1"/>
</dbReference>
<dbReference type="GO" id="GO:0045892">
    <property type="term" value="P:negative regulation of DNA-templated transcription"/>
    <property type="evidence" value="ECO:0007669"/>
    <property type="project" value="TreeGrafter"/>
</dbReference>
<keyword evidence="12 15" id="KW-0804">Transcription</keyword>
<feature type="binding site" evidence="14">
    <location>
        <position position="117"/>
    </location>
    <ligand>
        <name>Fe cation</name>
        <dbReference type="ChEBI" id="CHEBI:24875"/>
    </ligand>
</feature>
<dbReference type="GO" id="GO:0008270">
    <property type="term" value="F:zinc ion binding"/>
    <property type="evidence" value="ECO:0007669"/>
    <property type="project" value="TreeGrafter"/>
</dbReference>
<dbReference type="STRING" id="105559.Nwat_1829"/>
<evidence type="ECO:0000256" key="4">
    <source>
        <dbReference type="ARBA" id="ARBA00020910"/>
    </source>
</evidence>
<dbReference type="AlphaFoldDB" id="D8K703"/>
<dbReference type="eggNOG" id="COG0735">
    <property type="taxonomic scope" value="Bacteria"/>
</dbReference>
<dbReference type="SUPFAM" id="SSF46785">
    <property type="entry name" value="Winged helix' DNA-binding domain"/>
    <property type="match status" value="1"/>
</dbReference>
<dbReference type="HOGENOM" id="CLU_096072_3_3_6"/>
<dbReference type="InterPro" id="IPR036390">
    <property type="entry name" value="WH_DNA-bd_sf"/>
</dbReference>
<evidence type="ECO:0000256" key="13">
    <source>
        <dbReference type="PIRSR" id="PIRSR602481-1"/>
    </source>
</evidence>
<dbReference type="PANTHER" id="PTHR33202">
    <property type="entry name" value="ZINC UPTAKE REGULATION PROTEIN"/>
    <property type="match status" value="1"/>
</dbReference>
<keyword evidence="8 13" id="KW-0862">Zinc</keyword>
<feature type="binding site" evidence="14">
    <location>
        <position position="134"/>
    </location>
    <ligand>
        <name>Fe cation</name>
        <dbReference type="ChEBI" id="CHEBI:24875"/>
    </ligand>
</feature>
<keyword evidence="6 15" id="KW-0678">Repressor</keyword>
<feature type="binding site" evidence="13">
    <location>
        <position position="145"/>
    </location>
    <ligand>
        <name>Zn(2+)</name>
        <dbReference type="ChEBI" id="CHEBI:29105"/>
    </ligand>
</feature>
<proteinExistence type="inferred from homology"/>
<dbReference type="Gene3D" id="1.10.10.10">
    <property type="entry name" value="Winged helix-like DNA-binding domain superfamily/Winged helix DNA-binding domain"/>
    <property type="match status" value="1"/>
</dbReference>
<dbReference type="FunFam" id="3.30.1490.190:FF:000001">
    <property type="entry name" value="Ferric uptake regulation protein"/>
    <property type="match status" value="1"/>
</dbReference>
<evidence type="ECO:0000256" key="15">
    <source>
        <dbReference type="RuleBase" id="RU364037"/>
    </source>
</evidence>
<gene>
    <name evidence="15" type="primary">fur</name>
    <name evidence="16" type="ordered locus">Nwat_1829</name>
</gene>
<keyword evidence="7 13" id="KW-0479">Metal-binding</keyword>
<keyword evidence="11 15" id="KW-0238">DNA-binding</keyword>
<feature type="binding site" evidence="14">
    <location>
        <position position="96"/>
    </location>
    <ligand>
        <name>Fe cation</name>
        <dbReference type="ChEBI" id="CHEBI:24875"/>
    </ligand>
</feature>
<evidence type="ECO:0000256" key="3">
    <source>
        <dbReference type="ARBA" id="ARBA00011738"/>
    </source>
</evidence>
<protein>
    <recommendedName>
        <fullName evidence="4 15">Ferric uptake regulation protein</fullName>
    </recommendedName>
</protein>
<keyword evidence="10 15" id="KW-0805">Transcription regulation</keyword>
<feature type="binding site" evidence="14">
    <location>
        <position position="98"/>
    </location>
    <ligand>
        <name>Fe cation</name>
        <dbReference type="ChEBI" id="CHEBI:24875"/>
    </ligand>
</feature>
<dbReference type="FunFam" id="1.10.10.10:FF:000007">
    <property type="entry name" value="Ferric uptake regulation protein"/>
    <property type="match status" value="1"/>
</dbReference>
<feature type="binding site" evidence="13">
    <location>
        <position position="102"/>
    </location>
    <ligand>
        <name>Zn(2+)</name>
        <dbReference type="ChEBI" id="CHEBI:29105"/>
    </ligand>
</feature>
<feature type="binding site" evidence="13">
    <location>
        <position position="142"/>
    </location>
    <ligand>
        <name>Zn(2+)</name>
        <dbReference type="ChEBI" id="CHEBI:29105"/>
    </ligand>
</feature>
<comment type="subunit">
    <text evidence="3 15">Homodimer.</text>
</comment>
<dbReference type="EMBL" id="CP002086">
    <property type="protein sequence ID" value="ADJ28680.1"/>
    <property type="molecule type" value="Genomic_DNA"/>
</dbReference>
<evidence type="ECO:0000256" key="12">
    <source>
        <dbReference type="ARBA" id="ARBA00023163"/>
    </source>
</evidence>
<keyword evidence="9 14" id="KW-0408">Iron</keyword>
<dbReference type="GO" id="GO:1900705">
    <property type="term" value="P:negative regulation of siderophore biosynthetic process"/>
    <property type="evidence" value="ECO:0007669"/>
    <property type="project" value="TreeGrafter"/>
</dbReference>
<name>D8K703_NITWC</name>
<keyword evidence="5 15" id="KW-0963">Cytoplasm</keyword>
<dbReference type="Proteomes" id="UP000000393">
    <property type="component" value="Chromosome"/>
</dbReference>
<dbReference type="Pfam" id="PF01475">
    <property type="entry name" value="FUR"/>
    <property type="match status" value="1"/>
</dbReference>
<comment type="similarity">
    <text evidence="2 15">Belongs to the Fur family.</text>
</comment>
<evidence type="ECO:0000256" key="7">
    <source>
        <dbReference type="ARBA" id="ARBA00022723"/>
    </source>
</evidence>
<dbReference type="RefSeq" id="WP_013220772.1">
    <property type="nucleotide sequence ID" value="NC_014315.1"/>
</dbReference>
<comment type="subcellular location">
    <subcellularLocation>
        <location evidence="1 15">Cytoplasm</location>
    </subcellularLocation>
</comment>
<evidence type="ECO:0000313" key="16">
    <source>
        <dbReference type="EMBL" id="ADJ28680.1"/>
    </source>
</evidence>
<dbReference type="CDD" id="cd07153">
    <property type="entry name" value="Fur_like"/>
    <property type="match status" value="1"/>
</dbReference>